<feature type="compositionally biased region" description="Basic and acidic residues" evidence="1">
    <location>
        <begin position="112"/>
        <end position="128"/>
    </location>
</feature>
<feature type="region of interest" description="Disordered" evidence="1">
    <location>
        <begin position="77"/>
        <end position="165"/>
    </location>
</feature>
<proteinExistence type="predicted"/>
<reference evidence="2 3" key="1">
    <citation type="submission" date="2019-07" db="EMBL/GenBank/DDBJ databases">
        <title>Draft genome assembly of a fouling barnacle, Amphibalanus amphitrite (Darwin, 1854): The first reference genome for Thecostraca.</title>
        <authorList>
            <person name="Kim W."/>
        </authorList>
    </citation>
    <scope>NUCLEOTIDE SEQUENCE [LARGE SCALE GENOMIC DNA]</scope>
    <source>
        <strain evidence="2">SNU_AA5</strain>
        <tissue evidence="2">Soma without cirri and trophi</tissue>
    </source>
</reference>
<accession>A0A6A4WJ84</accession>
<keyword evidence="3" id="KW-1185">Reference proteome</keyword>
<name>A0A6A4WJ84_AMPAM</name>
<protein>
    <submittedName>
        <fullName evidence="2">Uncharacterized protein</fullName>
    </submittedName>
</protein>
<sequence>MPGVRMWTRQLLMTAAVPVPPGEPLGSRQRRCAGQLQLLTRRLARLCALTAAADSAAHREPVGGPKLTADAAVDAREQPGRIPPLPDLVQSCSAGDTASGRHYNHQNQQQRTSEHHLHQQERQQRSKESGAVGGSVFCPSVTPDLPRRASSVSEAGPAPSSQTLQEVGRALRRCADQLHSSRRKRRAAPEVSSARHSGRATTTVVLASASAALLLWCYRHRG</sequence>
<evidence type="ECO:0000256" key="1">
    <source>
        <dbReference type="SAM" id="MobiDB-lite"/>
    </source>
</evidence>
<dbReference type="AlphaFoldDB" id="A0A6A4WJ84"/>
<gene>
    <name evidence="2" type="ORF">FJT64_021216</name>
</gene>
<dbReference type="EMBL" id="VIIS01000568">
    <property type="protein sequence ID" value="KAF0307476.1"/>
    <property type="molecule type" value="Genomic_DNA"/>
</dbReference>
<dbReference type="Proteomes" id="UP000440578">
    <property type="component" value="Unassembled WGS sequence"/>
</dbReference>
<evidence type="ECO:0000313" key="2">
    <source>
        <dbReference type="EMBL" id="KAF0307476.1"/>
    </source>
</evidence>
<organism evidence="2 3">
    <name type="scientific">Amphibalanus amphitrite</name>
    <name type="common">Striped barnacle</name>
    <name type="synonym">Balanus amphitrite</name>
    <dbReference type="NCBI Taxonomy" id="1232801"/>
    <lineage>
        <taxon>Eukaryota</taxon>
        <taxon>Metazoa</taxon>
        <taxon>Ecdysozoa</taxon>
        <taxon>Arthropoda</taxon>
        <taxon>Crustacea</taxon>
        <taxon>Multicrustacea</taxon>
        <taxon>Cirripedia</taxon>
        <taxon>Thoracica</taxon>
        <taxon>Thoracicalcarea</taxon>
        <taxon>Balanomorpha</taxon>
        <taxon>Balanoidea</taxon>
        <taxon>Balanidae</taxon>
        <taxon>Amphibalaninae</taxon>
        <taxon>Amphibalanus</taxon>
    </lineage>
</organism>
<evidence type="ECO:0000313" key="3">
    <source>
        <dbReference type="Proteomes" id="UP000440578"/>
    </source>
</evidence>
<comment type="caution">
    <text evidence="2">The sequence shown here is derived from an EMBL/GenBank/DDBJ whole genome shotgun (WGS) entry which is preliminary data.</text>
</comment>
<feature type="region of interest" description="Disordered" evidence="1">
    <location>
        <begin position="177"/>
        <end position="197"/>
    </location>
</feature>